<protein>
    <submittedName>
        <fullName evidence="3">OLC1v1012721C5</fullName>
    </submittedName>
</protein>
<evidence type="ECO:0000313" key="4">
    <source>
        <dbReference type="Proteomes" id="UP001161247"/>
    </source>
</evidence>
<dbReference type="Gene3D" id="3.80.10.10">
    <property type="entry name" value="Ribonuclease Inhibitor"/>
    <property type="match status" value="1"/>
</dbReference>
<dbReference type="InterPro" id="IPR055411">
    <property type="entry name" value="LRR_FXL15/At3g58940/PEG3-like"/>
</dbReference>
<name>A0AAV1DYG9_OLDCO</name>
<sequence length="493" mass="56605">MAIDDRRQRTEENHRKNDSLSMESESSTTSITDLPESILLHILSFLPITTAIKTTAVARDWRNLWRSLLKLNFDLEEFHSHIPEKPNRDARQLFAEFVSQALLYRPRHLPIENFKLQFLFKDCDSMRSFVDFCLRYVISCQGTELDFNFITFGYSPSFRQGSSSEVEDVDEGFLNPDRYSFDVSELKNSSVKTLRLCGCNVVVPGKELLSMKINSLRKLCLQEFCTTDEDIENMMAVCGNLEVLSIENVSGFHNLKIASPNLKHLKLDTFNDDFYTGESSLEICAPSLESVKFDYTYANRYVLDGTSSLVQAHVCFWERSWKAFTFWTKVVSFVTGVTRLTTDNMWYFSLKPQSRFDRSIMSERCYKELKIGEDVFSKTYAFNNLNYLQLFTGYESYDVLGLDIALKACPQLETLVLVYLYESDHDGGLEGNTEVSSIVFNMPRLKLVKMKAYGGTKNEKYLANRLKKHGVVLEKIIAFPPRASGESSHSLVL</sequence>
<reference evidence="3" key="1">
    <citation type="submission" date="2023-03" db="EMBL/GenBank/DDBJ databases">
        <authorList>
            <person name="Julca I."/>
        </authorList>
    </citation>
    <scope>NUCLEOTIDE SEQUENCE</scope>
</reference>
<keyword evidence="4" id="KW-1185">Reference proteome</keyword>
<accession>A0AAV1DYG9</accession>
<dbReference type="PROSITE" id="PS50181">
    <property type="entry name" value="FBOX"/>
    <property type="match status" value="1"/>
</dbReference>
<dbReference type="InterPro" id="IPR001810">
    <property type="entry name" value="F-box_dom"/>
</dbReference>
<dbReference type="Pfam" id="PF24758">
    <property type="entry name" value="LRR_At5g56370"/>
    <property type="match status" value="1"/>
</dbReference>
<proteinExistence type="predicted"/>
<evidence type="ECO:0000259" key="2">
    <source>
        <dbReference type="PROSITE" id="PS50181"/>
    </source>
</evidence>
<feature type="compositionally biased region" description="Low complexity" evidence="1">
    <location>
        <begin position="19"/>
        <end position="29"/>
    </location>
</feature>
<dbReference type="Gene3D" id="1.20.1280.50">
    <property type="match status" value="1"/>
</dbReference>
<feature type="compositionally biased region" description="Basic and acidic residues" evidence="1">
    <location>
        <begin position="1"/>
        <end position="18"/>
    </location>
</feature>
<dbReference type="CDD" id="cd22160">
    <property type="entry name" value="F-box_AtFBL13-like"/>
    <property type="match status" value="1"/>
</dbReference>
<dbReference type="SUPFAM" id="SSF81383">
    <property type="entry name" value="F-box domain"/>
    <property type="match status" value="1"/>
</dbReference>
<dbReference type="InterPro" id="IPR053772">
    <property type="entry name" value="At1g61320/At1g61330-like"/>
</dbReference>
<dbReference type="Proteomes" id="UP001161247">
    <property type="component" value="Chromosome 7"/>
</dbReference>
<evidence type="ECO:0000313" key="3">
    <source>
        <dbReference type="EMBL" id="CAI9112292.1"/>
    </source>
</evidence>
<dbReference type="EMBL" id="OX459124">
    <property type="protein sequence ID" value="CAI9112292.1"/>
    <property type="molecule type" value="Genomic_DNA"/>
</dbReference>
<feature type="domain" description="F-box" evidence="2">
    <location>
        <begin position="28"/>
        <end position="64"/>
    </location>
</feature>
<gene>
    <name evidence="3" type="ORF">OLC1_LOCUS19516</name>
</gene>
<dbReference type="PANTHER" id="PTHR34145:SF28">
    <property type="entry name" value="F-BOX DOMAIN-CONTAINING PROTEIN"/>
    <property type="match status" value="1"/>
</dbReference>
<dbReference type="InterPro" id="IPR032675">
    <property type="entry name" value="LRR_dom_sf"/>
</dbReference>
<dbReference type="SUPFAM" id="SSF52047">
    <property type="entry name" value="RNI-like"/>
    <property type="match status" value="1"/>
</dbReference>
<evidence type="ECO:0000256" key="1">
    <source>
        <dbReference type="SAM" id="MobiDB-lite"/>
    </source>
</evidence>
<organism evidence="3 4">
    <name type="scientific">Oldenlandia corymbosa var. corymbosa</name>
    <dbReference type="NCBI Taxonomy" id="529605"/>
    <lineage>
        <taxon>Eukaryota</taxon>
        <taxon>Viridiplantae</taxon>
        <taxon>Streptophyta</taxon>
        <taxon>Embryophyta</taxon>
        <taxon>Tracheophyta</taxon>
        <taxon>Spermatophyta</taxon>
        <taxon>Magnoliopsida</taxon>
        <taxon>eudicotyledons</taxon>
        <taxon>Gunneridae</taxon>
        <taxon>Pentapetalae</taxon>
        <taxon>asterids</taxon>
        <taxon>lamiids</taxon>
        <taxon>Gentianales</taxon>
        <taxon>Rubiaceae</taxon>
        <taxon>Rubioideae</taxon>
        <taxon>Spermacoceae</taxon>
        <taxon>Hedyotis-Oldenlandia complex</taxon>
        <taxon>Oldenlandia</taxon>
    </lineage>
</organism>
<dbReference type="InterPro" id="IPR036047">
    <property type="entry name" value="F-box-like_dom_sf"/>
</dbReference>
<dbReference type="Pfam" id="PF00646">
    <property type="entry name" value="F-box"/>
    <property type="match status" value="1"/>
</dbReference>
<dbReference type="PANTHER" id="PTHR34145">
    <property type="entry name" value="OS02G0105600 PROTEIN"/>
    <property type="match status" value="1"/>
</dbReference>
<feature type="region of interest" description="Disordered" evidence="1">
    <location>
        <begin position="1"/>
        <end position="29"/>
    </location>
</feature>
<dbReference type="AlphaFoldDB" id="A0AAV1DYG9"/>
<dbReference type="InterPro" id="IPR053781">
    <property type="entry name" value="F-box_AtFBL13-like"/>
</dbReference>